<name>A0A1P8JUS9_9BURK</name>
<gene>
    <name evidence="2" type="ORF">RD110_10280</name>
</gene>
<dbReference type="Proteomes" id="UP000186609">
    <property type="component" value="Chromosome"/>
</dbReference>
<sequence>MATCASWQAPYGDSGFQGNTVAEVCAKVTQAYWSNEATWSVNGEQCTVVDGEASNTYNYPKQCDAPTSTPSEGNTINCTSACTVSLTISPPELDADRVQADLVLWGMCLGFLVTIWAGKQIINFFRTGRYES</sequence>
<dbReference type="OrthoDB" id="8913397at2"/>
<dbReference type="EMBL" id="CP019236">
    <property type="protein sequence ID" value="APW37526.1"/>
    <property type="molecule type" value="Genomic_DNA"/>
</dbReference>
<dbReference type="AlphaFoldDB" id="A0A1P8JUS9"/>
<keyword evidence="1" id="KW-0472">Membrane</keyword>
<dbReference type="RefSeq" id="WP_076199127.1">
    <property type="nucleotide sequence ID" value="NZ_CP019236.1"/>
</dbReference>
<reference evidence="2 3" key="1">
    <citation type="submission" date="2017-01" db="EMBL/GenBank/DDBJ databases">
        <authorList>
            <person name="Mah S.A."/>
            <person name="Swanson W.J."/>
            <person name="Moy G.W."/>
            <person name="Vacquier V.D."/>
        </authorList>
    </citation>
    <scope>NUCLEOTIDE SEQUENCE [LARGE SCALE GENOMIC DNA]</scope>
    <source>
        <strain evidence="2 3">DCY110</strain>
    </source>
</reference>
<evidence type="ECO:0000256" key="1">
    <source>
        <dbReference type="SAM" id="Phobius"/>
    </source>
</evidence>
<keyword evidence="3" id="KW-1185">Reference proteome</keyword>
<accession>A0A1P8JUS9</accession>
<keyword evidence="1" id="KW-0812">Transmembrane</keyword>
<dbReference type="KEGG" id="rhy:RD110_10280"/>
<evidence type="ECO:0000313" key="2">
    <source>
        <dbReference type="EMBL" id="APW37526.1"/>
    </source>
</evidence>
<evidence type="ECO:0000313" key="3">
    <source>
        <dbReference type="Proteomes" id="UP000186609"/>
    </source>
</evidence>
<organism evidence="2 3">
    <name type="scientific">Rhodoferax koreensis</name>
    <dbReference type="NCBI Taxonomy" id="1842727"/>
    <lineage>
        <taxon>Bacteria</taxon>
        <taxon>Pseudomonadati</taxon>
        <taxon>Pseudomonadota</taxon>
        <taxon>Betaproteobacteria</taxon>
        <taxon>Burkholderiales</taxon>
        <taxon>Comamonadaceae</taxon>
        <taxon>Rhodoferax</taxon>
    </lineage>
</organism>
<keyword evidence="1" id="KW-1133">Transmembrane helix</keyword>
<feature type="transmembrane region" description="Helical" evidence="1">
    <location>
        <begin position="102"/>
        <end position="122"/>
    </location>
</feature>
<dbReference type="STRING" id="1842727.RD110_10280"/>
<proteinExistence type="predicted"/>
<protein>
    <submittedName>
        <fullName evidence="2">Uncharacterized protein</fullName>
    </submittedName>
</protein>